<dbReference type="AlphaFoldDB" id="A0A074ZLD8"/>
<evidence type="ECO:0000313" key="2">
    <source>
        <dbReference type="Proteomes" id="UP000054324"/>
    </source>
</evidence>
<dbReference type="CTD" id="20319295"/>
<proteinExistence type="predicted"/>
<dbReference type="RefSeq" id="XP_009168301.1">
    <property type="nucleotide sequence ID" value="XM_009170037.1"/>
</dbReference>
<organism evidence="1 2">
    <name type="scientific">Opisthorchis viverrini</name>
    <name type="common">Southeast Asian liver fluke</name>
    <dbReference type="NCBI Taxonomy" id="6198"/>
    <lineage>
        <taxon>Eukaryota</taxon>
        <taxon>Metazoa</taxon>
        <taxon>Spiralia</taxon>
        <taxon>Lophotrochozoa</taxon>
        <taxon>Platyhelminthes</taxon>
        <taxon>Trematoda</taxon>
        <taxon>Digenea</taxon>
        <taxon>Opisthorchiida</taxon>
        <taxon>Opisthorchiata</taxon>
        <taxon>Opisthorchiidae</taxon>
        <taxon>Opisthorchis</taxon>
    </lineage>
</organism>
<sequence>MKIGYIADEPMEERALRLSWLQQRGNEVSVKYYKGGQYDFTPRPPRRTITRCSWSGCSSLAFLAWLHLVERSSSQCSSRGHCSTQARPPRQGGSFRLVIEWGNLKEENKGHRMKIGHIADEPMRLSWLRQRENEISVNGLLAG</sequence>
<dbReference type="KEGG" id="ovi:T265_05113"/>
<evidence type="ECO:0000313" key="1">
    <source>
        <dbReference type="EMBL" id="KER27906.1"/>
    </source>
</evidence>
<accession>A0A074ZLD8</accession>
<gene>
    <name evidence="1" type="ORF">T265_05113</name>
</gene>
<dbReference type="EMBL" id="KL596711">
    <property type="protein sequence ID" value="KER27906.1"/>
    <property type="molecule type" value="Genomic_DNA"/>
</dbReference>
<dbReference type="Proteomes" id="UP000054324">
    <property type="component" value="Unassembled WGS sequence"/>
</dbReference>
<dbReference type="GeneID" id="20319295"/>
<keyword evidence="2" id="KW-1185">Reference proteome</keyword>
<name>A0A074ZLD8_OPIVI</name>
<reference evidence="1 2" key="1">
    <citation type="submission" date="2013-11" db="EMBL/GenBank/DDBJ databases">
        <title>Opisthorchis viverrini - life in the bile duct.</title>
        <authorList>
            <person name="Young N.D."/>
            <person name="Nagarajan N."/>
            <person name="Lin S.J."/>
            <person name="Korhonen P.K."/>
            <person name="Jex A.R."/>
            <person name="Hall R.S."/>
            <person name="Safavi-Hemami H."/>
            <person name="Kaewkong W."/>
            <person name="Bertrand D."/>
            <person name="Gao S."/>
            <person name="Seet Q."/>
            <person name="Wongkham S."/>
            <person name="Teh B.T."/>
            <person name="Wongkham C."/>
            <person name="Intapan P.M."/>
            <person name="Maleewong W."/>
            <person name="Yang X."/>
            <person name="Hu M."/>
            <person name="Wang Z."/>
            <person name="Hofmann A."/>
            <person name="Sternberg P.W."/>
            <person name="Tan P."/>
            <person name="Wang J."/>
            <person name="Gasser R.B."/>
        </authorList>
    </citation>
    <scope>NUCLEOTIDE SEQUENCE [LARGE SCALE GENOMIC DNA]</scope>
</reference>
<protein>
    <submittedName>
        <fullName evidence="1">Uncharacterized protein</fullName>
    </submittedName>
</protein>